<dbReference type="EMBL" id="BAAFZP010000002">
    <property type="protein sequence ID" value="GAB1584362.1"/>
    <property type="molecule type" value="Genomic_DNA"/>
</dbReference>
<evidence type="ECO:0000313" key="3">
    <source>
        <dbReference type="EMBL" id="GAB1584362.1"/>
    </source>
</evidence>
<name>A0ABQ0H634_9HYPH</name>
<evidence type="ECO:0000256" key="2">
    <source>
        <dbReference type="SAM" id="Phobius"/>
    </source>
</evidence>
<keyword evidence="2" id="KW-0472">Membrane</keyword>
<feature type="region of interest" description="Disordered" evidence="1">
    <location>
        <begin position="1"/>
        <end position="22"/>
    </location>
</feature>
<reference evidence="3 4" key="1">
    <citation type="submission" date="2024-10" db="EMBL/GenBank/DDBJ databases">
        <title>Isolation, draft genome sequencing and identification of Phyllobacterium sp. NSA23, isolated from leaf soil.</title>
        <authorList>
            <person name="Akita H."/>
        </authorList>
    </citation>
    <scope>NUCLEOTIDE SEQUENCE [LARGE SCALE GENOMIC DNA]</scope>
    <source>
        <strain evidence="3 4">NSA23</strain>
    </source>
</reference>
<gene>
    <name evidence="3" type="ORF">PPNSA23_43050</name>
</gene>
<keyword evidence="2" id="KW-1133">Transmembrane helix</keyword>
<evidence type="ECO:0000313" key="4">
    <source>
        <dbReference type="Proteomes" id="UP001628091"/>
    </source>
</evidence>
<accession>A0ABQ0H634</accession>
<dbReference type="Proteomes" id="UP001628091">
    <property type="component" value="Unassembled WGS sequence"/>
</dbReference>
<feature type="transmembrane region" description="Helical" evidence="2">
    <location>
        <begin position="46"/>
        <end position="77"/>
    </location>
</feature>
<keyword evidence="4" id="KW-1185">Reference proteome</keyword>
<dbReference type="InterPro" id="IPR010406">
    <property type="entry name" value="DUF1003"/>
</dbReference>
<feature type="transmembrane region" description="Helical" evidence="2">
    <location>
        <begin position="92"/>
        <end position="112"/>
    </location>
</feature>
<evidence type="ECO:0000256" key="1">
    <source>
        <dbReference type="SAM" id="MobiDB-lite"/>
    </source>
</evidence>
<organism evidence="3 4">
    <name type="scientific">Phyllobacterium phragmitis</name>
    <dbReference type="NCBI Taxonomy" id="2670329"/>
    <lineage>
        <taxon>Bacteria</taxon>
        <taxon>Pseudomonadati</taxon>
        <taxon>Pseudomonadota</taxon>
        <taxon>Alphaproteobacteria</taxon>
        <taxon>Hyphomicrobiales</taxon>
        <taxon>Phyllobacteriaceae</taxon>
        <taxon>Phyllobacterium</taxon>
    </lineage>
</organism>
<dbReference type="RefSeq" id="WP_407866780.1">
    <property type="nucleotide sequence ID" value="NZ_BAAFZP010000002.1"/>
</dbReference>
<keyword evidence="2" id="KW-0812">Transmembrane</keyword>
<protein>
    <submittedName>
        <fullName evidence="3">DUF1003 domain-containing protein</fullName>
    </submittedName>
</protein>
<sequence>MKQQPANAETSEDNQRHGQSAVARPIERNIRALVERRERELAGEGFISKVAAAIAGFAGSVWSVVLHAVVFGFWILVNTGLLPVVRPWDPSLVVLAMAASVEAIFLTTFVLMNQNRSARIEDQRAELTLQISLLAEHEMTKLVEISSAIAQHLGITYPSPSELDELKENVTPEAVLDEIERERSRRNE</sequence>
<dbReference type="Pfam" id="PF06210">
    <property type="entry name" value="DUF1003"/>
    <property type="match status" value="1"/>
</dbReference>
<comment type="caution">
    <text evidence="3">The sequence shown here is derived from an EMBL/GenBank/DDBJ whole genome shotgun (WGS) entry which is preliminary data.</text>
</comment>
<proteinExistence type="predicted"/>